<dbReference type="Pfam" id="PF00132">
    <property type="entry name" value="Hexapep"/>
    <property type="match status" value="1"/>
</dbReference>
<gene>
    <name evidence="3" type="ORF">AO501_29285</name>
</gene>
<dbReference type="CDD" id="cd03360">
    <property type="entry name" value="LbH_AT_putative"/>
    <property type="match status" value="1"/>
</dbReference>
<dbReference type="OrthoDB" id="2643438at2"/>
<dbReference type="PANTHER" id="PTHR43300">
    <property type="entry name" value="ACETYLTRANSFERASE"/>
    <property type="match status" value="1"/>
</dbReference>
<name>A0A0Q2RA95_MYCGO</name>
<evidence type="ECO:0000256" key="2">
    <source>
        <dbReference type="PIRSR" id="PIRSR620019-2"/>
    </source>
</evidence>
<proteinExistence type="predicted"/>
<dbReference type="Gene3D" id="2.160.10.10">
    <property type="entry name" value="Hexapeptide repeat proteins"/>
    <property type="match status" value="1"/>
</dbReference>
<dbReference type="RefSeq" id="WP_055576172.1">
    <property type="nucleotide sequence ID" value="NZ_LKTM01000002.1"/>
</dbReference>
<evidence type="ECO:0000313" key="4">
    <source>
        <dbReference type="Proteomes" id="UP000051677"/>
    </source>
</evidence>
<organism evidence="3 4">
    <name type="scientific">Mycobacterium gordonae</name>
    <dbReference type="NCBI Taxonomy" id="1778"/>
    <lineage>
        <taxon>Bacteria</taxon>
        <taxon>Bacillati</taxon>
        <taxon>Actinomycetota</taxon>
        <taxon>Actinomycetes</taxon>
        <taxon>Mycobacteriales</taxon>
        <taxon>Mycobacteriaceae</taxon>
        <taxon>Mycobacterium</taxon>
    </lineage>
</organism>
<dbReference type="PANTHER" id="PTHR43300:SF7">
    <property type="entry name" value="UDP-N-ACETYLBACILLOSAMINE N-ACETYLTRANSFERASE"/>
    <property type="match status" value="1"/>
</dbReference>
<comment type="caution">
    <text evidence="3">The sequence shown here is derived from an EMBL/GenBank/DDBJ whole genome shotgun (WGS) entry which is preliminary data.</text>
</comment>
<dbReference type="EMBL" id="LKTM01000002">
    <property type="protein sequence ID" value="KQH80910.1"/>
    <property type="molecule type" value="Genomic_DNA"/>
</dbReference>
<dbReference type="InterPro" id="IPR001451">
    <property type="entry name" value="Hexapep"/>
</dbReference>
<dbReference type="InterPro" id="IPR011004">
    <property type="entry name" value="Trimer_LpxA-like_sf"/>
</dbReference>
<reference evidence="3 4" key="1">
    <citation type="submission" date="2015-10" db="EMBL/GenBank/DDBJ databases">
        <title>Mycobacterium gordonae draft genome assembly.</title>
        <authorList>
            <person name="Ustinova V."/>
            <person name="Smirnova T."/>
            <person name="Blagodatskikh K."/>
            <person name="Varlamov D."/>
            <person name="Larionova E."/>
            <person name="Chernousova L."/>
        </authorList>
    </citation>
    <scope>NUCLEOTIDE SEQUENCE [LARGE SCALE GENOMIC DNA]</scope>
    <source>
        <strain evidence="3 4">CTRI 14-8773</strain>
    </source>
</reference>
<dbReference type="InterPro" id="IPR020019">
    <property type="entry name" value="AcTrfase_PglD-like"/>
</dbReference>
<protein>
    <recommendedName>
        <fullName evidence="5">Acetyltransferase</fullName>
    </recommendedName>
</protein>
<dbReference type="InterPro" id="IPR050179">
    <property type="entry name" value="Trans_hexapeptide_repeat"/>
</dbReference>
<feature type="active site" description="Proton acceptor" evidence="1">
    <location>
        <position position="139"/>
    </location>
</feature>
<feature type="site" description="Increases basicity of active site His" evidence="1">
    <location>
        <position position="140"/>
    </location>
</feature>
<feature type="binding site" evidence="2">
    <location>
        <position position="70"/>
    </location>
    <ligand>
        <name>substrate</name>
    </ligand>
</feature>
<accession>A0A0Q2RA95</accession>
<evidence type="ECO:0000313" key="3">
    <source>
        <dbReference type="EMBL" id="KQH80910.1"/>
    </source>
</evidence>
<evidence type="ECO:0008006" key="5">
    <source>
        <dbReference type="Google" id="ProtNLM"/>
    </source>
</evidence>
<dbReference type="Proteomes" id="UP000051677">
    <property type="component" value="Unassembled WGS sequence"/>
</dbReference>
<dbReference type="SUPFAM" id="SSF51161">
    <property type="entry name" value="Trimeric LpxA-like enzymes"/>
    <property type="match status" value="1"/>
</dbReference>
<sequence>MRNLVIFGATELAGMVRYYATEEHGREVTAFVVDEGYRTQEWFHGVPVIEWPEMQARFTPADTDCFIALGYRVMRRRRMVYEQVTKAGYHCINLVSPASYVAKSARLGESNLVFPGVVIEPGVRIGTNNIIWSNTTICHDTVIGNHNFIAANVTFGGHARLGDANFIGFSSTILQHIVIGNEALIGAQTLVREPTRDLHRYWGVPAREAGVIDAAKGVCVD</sequence>
<evidence type="ECO:0000256" key="1">
    <source>
        <dbReference type="PIRSR" id="PIRSR620019-1"/>
    </source>
</evidence>
<dbReference type="AlphaFoldDB" id="A0A0Q2RA95"/>